<gene>
    <name evidence="2" type="ORF">ACFSYJ_31045</name>
</gene>
<dbReference type="InterPro" id="IPR010195">
    <property type="entry name" value="Uncharacterised_peroxidase-rel"/>
</dbReference>
<accession>A0ABW5GQB5</accession>
<dbReference type="InterPro" id="IPR004675">
    <property type="entry name" value="AhpD_core"/>
</dbReference>
<keyword evidence="3" id="KW-1185">Reference proteome</keyword>
<dbReference type="RefSeq" id="WP_345392474.1">
    <property type="nucleotide sequence ID" value="NZ_BAABHG010000005.1"/>
</dbReference>
<dbReference type="SUPFAM" id="SSF69118">
    <property type="entry name" value="AhpD-like"/>
    <property type="match status" value="1"/>
</dbReference>
<dbReference type="InterPro" id="IPR003779">
    <property type="entry name" value="CMD-like"/>
</dbReference>
<dbReference type="EMBL" id="JBHUKU010000020">
    <property type="protein sequence ID" value="MFD2463083.1"/>
    <property type="molecule type" value="Genomic_DNA"/>
</dbReference>
<dbReference type="Proteomes" id="UP001597419">
    <property type="component" value="Unassembled WGS sequence"/>
</dbReference>
<evidence type="ECO:0000313" key="2">
    <source>
        <dbReference type="EMBL" id="MFD2463083.1"/>
    </source>
</evidence>
<evidence type="ECO:0000313" key="3">
    <source>
        <dbReference type="Proteomes" id="UP001597419"/>
    </source>
</evidence>
<dbReference type="Gene3D" id="1.20.1290.10">
    <property type="entry name" value="AhpD-like"/>
    <property type="match status" value="1"/>
</dbReference>
<dbReference type="PANTHER" id="PTHR35446:SF3">
    <property type="entry name" value="CMD DOMAIN-CONTAINING PROTEIN"/>
    <property type="match status" value="1"/>
</dbReference>
<sequence>MPHIPVDENLPGIAGLFAFRPETAAPLGQFAEVLLRGPSSLTVGERELIATVVSRANECEFCFRSHAAVAAEALDGGRAAVDAACRNADDAPVSPKVGALLKIALAVRETGRAVTGELVAAARAGGATDLEIHDTVLISAAFCLFNRYVDGLGAITPDNDELYRQMGARLLHGGYLGVGAAS</sequence>
<feature type="domain" description="Carboxymuconolactone decarboxylase-like" evidence="1">
    <location>
        <begin position="21"/>
        <end position="104"/>
    </location>
</feature>
<dbReference type="PANTHER" id="PTHR35446">
    <property type="entry name" value="SI:CH211-175M2.5"/>
    <property type="match status" value="1"/>
</dbReference>
<dbReference type="NCBIfam" id="TIGR00778">
    <property type="entry name" value="ahpD_dom"/>
    <property type="match status" value="1"/>
</dbReference>
<comment type="caution">
    <text evidence="2">The sequence shown here is derived from an EMBL/GenBank/DDBJ whole genome shotgun (WGS) entry which is preliminary data.</text>
</comment>
<dbReference type="Pfam" id="PF02627">
    <property type="entry name" value="CMD"/>
    <property type="match status" value="1"/>
</dbReference>
<reference evidence="3" key="1">
    <citation type="journal article" date="2019" name="Int. J. Syst. Evol. Microbiol.">
        <title>The Global Catalogue of Microorganisms (GCM) 10K type strain sequencing project: providing services to taxonomists for standard genome sequencing and annotation.</title>
        <authorList>
            <consortium name="The Broad Institute Genomics Platform"/>
            <consortium name="The Broad Institute Genome Sequencing Center for Infectious Disease"/>
            <person name="Wu L."/>
            <person name="Ma J."/>
        </authorList>
    </citation>
    <scope>NUCLEOTIDE SEQUENCE [LARGE SCALE GENOMIC DNA]</scope>
    <source>
        <strain evidence="3">CGMCC 4.7643</strain>
    </source>
</reference>
<name>A0ABW5GQB5_9PSEU</name>
<protein>
    <submittedName>
        <fullName evidence="2">Carboxymuconolactone decarboxylase family protein</fullName>
    </submittedName>
</protein>
<dbReference type="NCBIfam" id="TIGR01926">
    <property type="entry name" value="peroxid_rel"/>
    <property type="match status" value="1"/>
</dbReference>
<evidence type="ECO:0000259" key="1">
    <source>
        <dbReference type="Pfam" id="PF02627"/>
    </source>
</evidence>
<proteinExistence type="predicted"/>
<dbReference type="InterPro" id="IPR029032">
    <property type="entry name" value="AhpD-like"/>
</dbReference>
<organism evidence="2 3">
    <name type="scientific">Amycolatopsis samaneae</name>
    <dbReference type="NCBI Taxonomy" id="664691"/>
    <lineage>
        <taxon>Bacteria</taxon>
        <taxon>Bacillati</taxon>
        <taxon>Actinomycetota</taxon>
        <taxon>Actinomycetes</taxon>
        <taxon>Pseudonocardiales</taxon>
        <taxon>Pseudonocardiaceae</taxon>
        <taxon>Amycolatopsis</taxon>
    </lineage>
</organism>